<gene>
    <name evidence="3" type="ORF">B0A52_03732</name>
</gene>
<dbReference type="PANTHER" id="PTHR43303:SF2">
    <property type="entry name" value="INDOLEAMINE 2,3-DIOXYGENASE PYRROLE 2,3-DIOXYGENASE (AFU_ORTHOLOGUE AFUA_5G01450"/>
    <property type="match status" value="1"/>
</dbReference>
<evidence type="ECO:0000259" key="2">
    <source>
        <dbReference type="Pfam" id="PF00724"/>
    </source>
</evidence>
<feature type="compositionally biased region" description="Basic and acidic residues" evidence="1">
    <location>
        <begin position="186"/>
        <end position="201"/>
    </location>
</feature>
<dbReference type="OrthoDB" id="72788at2759"/>
<dbReference type="Pfam" id="PF00724">
    <property type="entry name" value="Oxidored_FMN"/>
    <property type="match status" value="1"/>
</dbReference>
<dbReference type="SUPFAM" id="SSF51395">
    <property type="entry name" value="FMN-linked oxidoreductases"/>
    <property type="match status" value="1"/>
</dbReference>
<accession>A0A438N9U6</accession>
<dbReference type="GO" id="GO:0050661">
    <property type="term" value="F:NADP binding"/>
    <property type="evidence" value="ECO:0007669"/>
    <property type="project" value="InterPro"/>
</dbReference>
<organism evidence="3 4">
    <name type="scientific">Exophiala mesophila</name>
    <name type="common">Black yeast-like fungus</name>
    <dbReference type="NCBI Taxonomy" id="212818"/>
    <lineage>
        <taxon>Eukaryota</taxon>
        <taxon>Fungi</taxon>
        <taxon>Dikarya</taxon>
        <taxon>Ascomycota</taxon>
        <taxon>Pezizomycotina</taxon>
        <taxon>Eurotiomycetes</taxon>
        <taxon>Chaetothyriomycetidae</taxon>
        <taxon>Chaetothyriales</taxon>
        <taxon>Herpotrichiellaceae</taxon>
        <taxon>Exophiala</taxon>
    </lineage>
</organism>
<dbReference type="EMBL" id="NAJM01000012">
    <property type="protein sequence ID" value="RVX72542.1"/>
    <property type="molecule type" value="Genomic_DNA"/>
</dbReference>
<dbReference type="AlphaFoldDB" id="A0A438N9U6"/>
<feature type="region of interest" description="Disordered" evidence="1">
    <location>
        <begin position="177"/>
        <end position="201"/>
    </location>
</feature>
<reference evidence="3 4" key="1">
    <citation type="submission" date="2017-03" db="EMBL/GenBank/DDBJ databases">
        <title>Genomes of endolithic fungi from Antarctica.</title>
        <authorList>
            <person name="Coleine C."/>
            <person name="Masonjones S."/>
            <person name="Stajich J.E."/>
        </authorList>
    </citation>
    <scope>NUCLEOTIDE SEQUENCE [LARGE SCALE GENOMIC DNA]</scope>
    <source>
        <strain evidence="3 4">CCFEE 6314</strain>
    </source>
</reference>
<name>A0A438N9U6_EXOME</name>
<dbReference type="InterPro" id="IPR001155">
    <property type="entry name" value="OxRdtase_FMN_N"/>
</dbReference>
<sequence length="442" mass="47909">MSAVSRNNAPVPDIPFFTPKHLDSPGTVKGIDQDTPTLFRPLSIRGVTLKNRICVSPMCQYSCAPTGPQTGVLTPLYLTTVGHFAYKGAALVMLEATGVQASGRISVNCPGLYNDAQTAGAKTLADFVHSQGGLIGVQLSHGGRKSSTLAPWIATRLGQPSAKAEVKEGGWPDDVVGPSGGQQHTFDGKPKDDPTGGYHAPREMTKTEIRQLVADFASSARRAVAAGIDVVEIHAAHGYILHQFFSPITNRRTDEYGGSFENRIRLTIEVIKSVRAAIPEKMPLFVRVSATDWMEGTQVERRFGSWDLESTIRFVKLLPDLGVDLIDVSSAGNIKEAAFTVFDAGRQQWEMASRIRKELQAAGKTLLVGTVGEITTSAQAQSLVEEKSPNKACDVIFVGRQFLKEPHWVLKVAEELNLDVAWPTQLARPQIQKKTAATPSKL</sequence>
<comment type="caution">
    <text evidence="3">The sequence shown here is derived from an EMBL/GenBank/DDBJ whole genome shotgun (WGS) entry which is preliminary data.</text>
</comment>
<feature type="domain" description="NADH:flavin oxidoreductase/NADH oxidase N-terminal" evidence="2">
    <location>
        <begin position="38"/>
        <end position="418"/>
    </location>
</feature>
<evidence type="ECO:0000313" key="3">
    <source>
        <dbReference type="EMBL" id="RVX72542.1"/>
    </source>
</evidence>
<dbReference type="PANTHER" id="PTHR43303">
    <property type="entry name" value="NADPH DEHYDROGENASE C23G7.10C-RELATED"/>
    <property type="match status" value="1"/>
</dbReference>
<protein>
    <recommendedName>
        <fullName evidence="2">NADH:flavin oxidoreductase/NADH oxidase N-terminal domain-containing protein</fullName>
    </recommendedName>
</protein>
<dbReference type="InterPro" id="IPR044152">
    <property type="entry name" value="YqjM-like"/>
</dbReference>
<evidence type="ECO:0000313" key="4">
    <source>
        <dbReference type="Proteomes" id="UP000288859"/>
    </source>
</evidence>
<dbReference type="GO" id="GO:0003959">
    <property type="term" value="F:NADPH dehydrogenase activity"/>
    <property type="evidence" value="ECO:0007669"/>
    <property type="project" value="InterPro"/>
</dbReference>
<proteinExistence type="predicted"/>
<dbReference type="VEuPathDB" id="FungiDB:PV10_03480"/>
<dbReference type="GO" id="GO:0010181">
    <property type="term" value="F:FMN binding"/>
    <property type="evidence" value="ECO:0007669"/>
    <property type="project" value="InterPro"/>
</dbReference>
<dbReference type="Gene3D" id="3.20.20.70">
    <property type="entry name" value="Aldolase class I"/>
    <property type="match status" value="1"/>
</dbReference>
<dbReference type="InterPro" id="IPR013785">
    <property type="entry name" value="Aldolase_TIM"/>
</dbReference>
<evidence type="ECO:0000256" key="1">
    <source>
        <dbReference type="SAM" id="MobiDB-lite"/>
    </source>
</evidence>
<dbReference type="Proteomes" id="UP000288859">
    <property type="component" value="Unassembled WGS sequence"/>
</dbReference>